<dbReference type="GO" id="GO:0005829">
    <property type="term" value="C:cytosol"/>
    <property type="evidence" value="ECO:0007669"/>
    <property type="project" value="TreeGrafter"/>
</dbReference>
<dbReference type="OrthoDB" id="9804504at2"/>
<evidence type="ECO:0000256" key="1">
    <source>
        <dbReference type="ARBA" id="ARBA00007249"/>
    </source>
</evidence>
<dbReference type="PROSITE" id="PS00301">
    <property type="entry name" value="G_TR_1"/>
    <property type="match status" value="1"/>
</dbReference>
<comment type="caution">
    <text evidence="14">The sequence shown here is derived from an EMBL/GenBank/DDBJ whole genome shotgun (WGS) entry which is preliminary data.</text>
</comment>
<dbReference type="Pfam" id="PF03143">
    <property type="entry name" value="GTP_EFTU_D3"/>
    <property type="match status" value="1"/>
</dbReference>
<feature type="binding site" evidence="12">
    <location>
        <begin position="81"/>
        <end position="85"/>
    </location>
    <ligand>
        <name>GTP</name>
        <dbReference type="ChEBI" id="CHEBI:37565"/>
    </ligand>
</feature>
<dbReference type="CDD" id="cd03707">
    <property type="entry name" value="EFTU_III"/>
    <property type="match status" value="1"/>
</dbReference>
<name>A0A3E0HHK2_9FLAO</name>
<dbReference type="InterPro" id="IPR009001">
    <property type="entry name" value="Transl_elong_EF1A/Init_IF2_C"/>
</dbReference>
<comment type="function">
    <text evidence="9">May play an important regulatory role in cell growth and in the bacterial response to nutrient deprivation.</text>
</comment>
<dbReference type="InterPro" id="IPR033720">
    <property type="entry name" value="EFTU_2"/>
</dbReference>
<evidence type="ECO:0000256" key="3">
    <source>
        <dbReference type="ARBA" id="ARBA00022741"/>
    </source>
</evidence>
<comment type="subunit">
    <text evidence="10">Monomer. Heterotetramer composed of two EF-Ts.EF-Tu dimer complexes.</text>
</comment>
<dbReference type="Gene3D" id="2.40.30.10">
    <property type="entry name" value="Translation factors"/>
    <property type="match status" value="2"/>
</dbReference>
<dbReference type="EC" id="3.6.5.3" evidence="12"/>
<dbReference type="InterPro" id="IPR004160">
    <property type="entry name" value="Transl_elong_EFTu/EF1A_C"/>
</dbReference>
<keyword evidence="5 12" id="KW-0378">Hydrolase</keyword>
<comment type="function">
    <text evidence="12">GTP hydrolase that promotes the GTP-dependent binding of aminoacyl-tRNA to the A-site of ribosomes during protein biosynthesis.</text>
</comment>
<keyword evidence="12" id="KW-0479">Metal-binding</keyword>
<dbReference type="Pfam" id="PF00009">
    <property type="entry name" value="GTP_EFTU"/>
    <property type="match status" value="1"/>
</dbReference>
<reference evidence="14 15" key="1">
    <citation type="submission" date="2018-08" db="EMBL/GenBank/DDBJ databases">
        <title>Genomic Encyclopedia of Type Strains, Phase IV (KMG-IV): sequencing the most valuable type-strain genomes for metagenomic binning, comparative biology and taxonomic classification.</title>
        <authorList>
            <person name="Goeker M."/>
        </authorList>
    </citation>
    <scope>NUCLEOTIDE SEQUENCE [LARGE SCALE GENOMIC DNA]</scope>
    <source>
        <strain evidence="14 15">DSM 18841</strain>
    </source>
</reference>
<dbReference type="RefSeq" id="WP_115902081.1">
    <property type="nucleotide sequence ID" value="NZ_QUNS01000010.1"/>
</dbReference>
<dbReference type="NCBIfam" id="NF000766">
    <property type="entry name" value="PRK00049.1"/>
    <property type="match status" value="1"/>
</dbReference>
<dbReference type="GO" id="GO:0005525">
    <property type="term" value="F:GTP binding"/>
    <property type="evidence" value="ECO:0007669"/>
    <property type="project" value="UniProtKB-UniRule"/>
</dbReference>
<dbReference type="InterPro" id="IPR027417">
    <property type="entry name" value="P-loop_NTPase"/>
</dbReference>
<feature type="binding site" evidence="12">
    <location>
        <begin position="136"/>
        <end position="139"/>
    </location>
    <ligand>
        <name>GTP</name>
        <dbReference type="ChEBI" id="CHEBI:37565"/>
    </ligand>
</feature>
<comment type="subcellular location">
    <subcellularLocation>
        <location evidence="12">Cytoplasm</location>
    </subcellularLocation>
</comment>
<dbReference type="Pfam" id="PF03144">
    <property type="entry name" value="GTP_EFTU_D2"/>
    <property type="match status" value="1"/>
</dbReference>
<evidence type="ECO:0000256" key="2">
    <source>
        <dbReference type="ARBA" id="ARBA00022490"/>
    </source>
</evidence>
<dbReference type="NCBIfam" id="NF009373">
    <property type="entry name" value="PRK12736.1"/>
    <property type="match status" value="1"/>
</dbReference>
<dbReference type="InterPro" id="IPR009000">
    <property type="entry name" value="Transl_B-barrel_sf"/>
</dbReference>
<evidence type="ECO:0000313" key="15">
    <source>
        <dbReference type="Proteomes" id="UP000256884"/>
    </source>
</evidence>
<dbReference type="SUPFAM" id="SSF50447">
    <property type="entry name" value="Translation proteins"/>
    <property type="match status" value="1"/>
</dbReference>
<dbReference type="GO" id="GO:0003924">
    <property type="term" value="F:GTPase activity"/>
    <property type="evidence" value="ECO:0007669"/>
    <property type="project" value="UniProtKB-UniRule"/>
</dbReference>
<dbReference type="CDD" id="cd01884">
    <property type="entry name" value="EF_Tu"/>
    <property type="match status" value="1"/>
</dbReference>
<dbReference type="InterPro" id="IPR004161">
    <property type="entry name" value="EFTu-like_2"/>
</dbReference>
<keyword evidence="6 12" id="KW-0648">Protein biosynthesis</keyword>
<dbReference type="PRINTS" id="PR00315">
    <property type="entry name" value="ELONGATNFCT"/>
</dbReference>
<dbReference type="HAMAP" id="MF_00118_B">
    <property type="entry name" value="EF_Tu_B"/>
    <property type="match status" value="1"/>
</dbReference>
<comment type="catalytic activity">
    <reaction evidence="12">
        <text>GTP + H2O = GDP + phosphate + H(+)</text>
        <dbReference type="Rhea" id="RHEA:19669"/>
        <dbReference type="ChEBI" id="CHEBI:15377"/>
        <dbReference type="ChEBI" id="CHEBI:15378"/>
        <dbReference type="ChEBI" id="CHEBI:37565"/>
        <dbReference type="ChEBI" id="CHEBI:43474"/>
        <dbReference type="ChEBI" id="CHEBI:58189"/>
        <dbReference type="EC" id="3.6.5.3"/>
    </reaction>
</comment>
<evidence type="ECO:0000256" key="7">
    <source>
        <dbReference type="ARBA" id="ARBA00023134"/>
    </source>
</evidence>
<dbReference type="EMBL" id="QUNS01000010">
    <property type="protein sequence ID" value="REH45007.1"/>
    <property type="molecule type" value="Genomic_DNA"/>
</dbReference>
<dbReference type="SUPFAM" id="SSF50465">
    <property type="entry name" value="EF-Tu/eEF-1alpha/eIF2-gamma C-terminal domain"/>
    <property type="match status" value="1"/>
</dbReference>
<organism evidence="14 15">
    <name type="scientific">Tenacibaculum gallaicum</name>
    <dbReference type="NCBI Taxonomy" id="561505"/>
    <lineage>
        <taxon>Bacteria</taxon>
        <taxon>Pseudomonadati</taxon>
        <taxon>Bacteroidota</taxon>
        <taxon>Flavobacteriia</taxon>
        <taxon>Flavobacteriales</taxon>
        <taxon>Flavobacteriaceae</taxon>
        <taxon>Tenacibaculum</taxon>
    </lineage>
</organism>
<dbReference type="NCBIfam" id="TIGR00231">
    <property type="entry name" value="small_GTP"/>
    <property type="match status" value="1"/>
</dbReference>
<keyword evidence="12" id="KW-0460">Magnesium</keyword>
<evidence type="ECO:0000256" key="8">
    <source>
        <dbReference type="ARBA" id="ARBA00029554"/>
    </source>
</evidence>
<evidence type="ECO:0000256" key="9">
    <source>
        <dbReference type="ARBA" id="ARBA00058140"/>
    </source>
</evidence>
<gene>
    <name evidence="12" type="primary">tuf</name>
    <name evidence="14" type="ORF">C7448_11031</name>
</gene>
<keyword evidence="7 12" id="KW-0342">GTP-binding</keyword>
<evidence type="ECO:0000259" key="13">
    <source>
        <dbReference type="PROSITE" id="PS51722"/>
    </source>
</evidence>
<sequence length="395" mass="43124">MAKGTYDRSKPHLNVGTIGHVDHGKTTLTAAITKVLADAGFSEQRAFDQIDNAPEEKERGITINSSHVEYATANRHYAHVDCPGHADYVKNMVTGAAQMDGAILVVAATDGPMPQTREHILLGRQVGIPRIVVFLNKVDMVDDEELLELVEMEVRDLLSFYEYDGDNGPVISGSALGALNGEQKWVDTVLELMEAVDAWIEEPPRDTDKDFLMPIEDVFSITGRGTVATGRIETGIVNTGDPVEIIGMGDEKLTSTVTGIEMFRQILDRGEAGDNAGILLRGIEKSMIKRGMVICKPGSITPHAKFKAEVYILKKEEGGRHTPFHNNYRPQFYVRTTDVTGNINLPEGVEMVMPGDNLTITVDLIQPIALNTGLQFAIREGGRTVGAGQVTEILD</sequence>
<evidence type="ECO:0000256" key="12">
    <source>
        <dbReference type="HAMAP-Rule" id="MF_00118"/>
    </source>
</evidence>
<dbReference type="InterPro" id="IPR041709">
    <property type="entry name" value="EF-Tu_GTP-bd"/>
</dbReference>
<feature type="binding site" evidence="12">
    <location>
        <position position="26"/>
    </location>
    <ligand>
        <name>Mg(2+)</name>
        <dbReference type="ChEBI" id="CHEBI:18420"/>
    </ligand>
</feature>
<dbReference type="PANTHER" id="PTHR43721:SF22">
    <property type="entry name" value="ELONGATION FACTOR TU, MITOCHONDRIAL"/>
    <property type="match status" value="1"/>
</dbReference>
<feature type="domain" description="Tr-type G" evidence="13">
    <location>
        <begin position="10"/>
        <end position="204"/>
    </location>
</feature>
<evidence type="ECO:0000256" key="10">
    <source>
        <dbReference type="ARBA" id="ARBA00063778"/>
    </source>
</evidence>
<dbReference type="Proteomes" id="UP000256884">
    <property type="component" value="Unassembled WGS sequence"/>
</dbReference>
<dbReference type="PANTHER" id="PTHR43721">
    <property type="entry name" value="ELONGATION FACTOR TU-RELATED"/>
    <property type="match status" value="1"/>
</dbReference>
<dbReference type="InterPro" id="IPR050055">
    <property type="entry name" value="EF-Tu_GTPase"/>
</dbReference>
<dbReference type="FunFam" id="2.40.30.10:FF:000001">
    <property type="entry name" value="Elongation factor Tu"/>
    <property type="match status" value="1"/>
</dbReference>
<dbReference type="CDD" id="cd03697">
    <property type="entry name" value="EFTU_II"/>
    <property type="match status" value="1"/>
</dbReference>
<dbReference type="InterPro" id="IPR000795">
    <property type="entry name" value="T_Tr_GTP-bd_dom"/>
</dbReference>
<comment type="similarity">
    <text evidence="1 12">Belongs to the TRAFAC class translation factor GTPase superfamily. Classic translation factor GTPase family. EF-Tu/EF-1A subfamily.</text>
</comment>
<dbReference type="NCBIfam" id="NF009372">
    <property type="entry name" value="PRK12735.1"/>
    <property type="match status" value="1"/>
</dbReference>
<dbReference type="NCBIfam" id="TIGR00485">
    <property type="entry name" value="EF-Tu"/>
    <property type="match status" value="1"/>
</dbReference>
<dbReference type="GO" id="GO:0003746">
    <property type="term" value="F:translation elongation factor activity"/>
    <property type="evidence" value="ECO:0007669"/>
    <property type="project" value="UniProtKB-UniRule"/>
</dbReference>
<evidence type="ECO:0000256" key="5">
    <source>
        <dbReference type="ARBA" id="ARBA00022801"/>
    </source>
</evidence>
<keyword evidence="15" id="KW-1185">Reference proteome</keyword>
<protein>
    <recommendedName>
        <fullName evidence="8 12">Elongation factor Tu</fullName>
        <shortName evidence="12">EF-Tu</shortName>
        <ecNumber evidence="12">3.6.5.3</ecNumber>
    </recommendedName>
</protein>
<dbReference type="PROSITE" id="PS51722">
    <property type="entry name" value="G_TR_2"/>
    <property type="match status" value="1"/>
</dbReference>
<evidence type="ECO:0000256" key="6">
    <source>
        <dbReference type="ARBA" id="ARBA00022917"/>
    </source>
</evidence>
<comment type="subunit">
    <text evidence="11">(Microbial infection) Upon infection by bacteriophage Qbeta, part of the viral RNA-dependent RNA polymerase complex, the other subunits are the viral replicase catalytic subunit (AC P14647), host ribosomal protein S1 and EF-Ts.</text>
</comment>
<dbReference type="InterPro" id="IPR004541">
    <property type="entry name" value="Transl_elong_EFTu/EF1A_bac/org"/>
</dbReference>
<accession>A0A3E0HHK2</accession>
<dbReference type="SUPFAM" id="SSF52540">
    <property type="entry name" value="P-loop containing nucleoside triphosphate hydrolases"/>
    <property type="match status" value="1"/>
</dbReference>
<evidence type="ECO:0000256" key="4">
    <source>
        <dbReference type="ARBA" id="ARBA00022768"/>
    </source>
</evidence>
<dbReference type="GO" id="GO:0000287">
    <property type="term" value="F:magnesium ion binding"/>
    <property type="evidence" value="ECO:0007669"/>
    <property type="project" value="UniProtKB-UniRule"/>
</dbReference>
<keyword evidence="2 12" id="KW-0963">Cytoplasm</keyword>
<feature type="binding site" evidence="12">
    <location>
        <begin position="19"/>
        <end position="26"/>
    </location>
    <ligand>
        <name>GTP</name>
        <dbReference type="ChEBI" id="CHEBI:37565"/>
    </ligand>
</feature>
<dbReference type="FunFam" id="3.40.50.300:FF:000003">
    <property type="entry name" value="Elongation factor Tu"/>
    <property type="match status" value="1"/>
</dbReference>
<dbReference type="AlphaFoldDB" id="A0A3E0HHK2"/>
<dbReference type="Gene3D" id="3.40.50.300">
    <property type="entry name" value="P-loop containing nucleotide triphosphate hydrolases"/>
    <property type="match status" value="1"/>
</dbReference>
<dbReference type="InterPro" id="IPR005225">
    <property type="entry name" value="Small_GTP-bd"/>
</dbReference>
<keyword evidence="4 12" id="KW-0251">Elongation factor</keyword>
<evidence type="ECO:0000256" key="11">
    <source>
        <dbReference type="ARBA" id="ARBA00064283"/>
    </source>
</evidence>
<evidence type="ECO:0000313" key="14">
    <source>
        <dbReference type="EMBL" id="REH45007.1"/>
    </source>
</evidence>
<keyword evidence="3 12" id="KW-0547">Nucleotide-binding</keyword>
<dbReference type="InterPro" id="IPR031157">
    <property type="entry name" value="G_TR_CS"/>
</dbReference>
<proteinExistence type="inferred from homology"/>